<keyword evidence="3" id="KW-1185">Reference proteome</keyword>
<dbReference type="SUPFAM" id="SSF56349">
    <property type="entry name" value="DNA breaking-rejoining enzymes"/>
    <property type="match status" value="1"/>
</dbReference>
<evidence type="ECO:0000313" key="3">
    <source>
        <dbReference type="Proteomes" id="UP001165065"/>
    </source>
</evidence>
<protein>
    <submittedName>
        <fullName evidence="2">Uncharacterized protein</fullName>
    </submittedName>
</protein>
<evidence type="ECO:0000313" key="2">
    <source>
        <dbReference type="EMBL" id="GMI30918.1"/>
    </source>
</evidence>
<dbReference type="GO" id="GO:0003677">
    <property type="term" value="F:DNA binding"/>
    <property type="evidence" value="ECO:0007669"/>
    <property type="project" value="InterPro"/>
</dbReference>
<dbReference type="GO" id="GO:0006310">
    <property type="term" value="P:DNA recombination"/>
    <property type="evidence" value="ECO:0007669"/>
    <property type="project" value="UniProtKB-KW"/>
</dbReference>
<dbReference type="Proteomes" id="UP001165065">
    <property type="component" value="Unassembled WGS sequence"/>
</dbReference>
<gene>
    <name evidence="2" type="ORF">TrCOL_g7264</name>
</gene>
<name>A0A9W7G321_9STRA</name>
<organism evidence="2 3">
    <name type="scientific">Triparma columacea</name>
    <dbReference type="NCBI Taxonomy" id="722753"/>
    <lineage>
        <taxon>Eukaryota</taxon>
        <taxon>Sar</taxon>
        <taxon>Stramenopiles</taxon>
        <taxon>Ochrophyta</taxon>
        <taxon>Bolidophyceae</taxon>
        <taxon>Parmales</taxon>
        <taxon>Triparmaceae</taxon>
        <taxon>Triparma</taxon>
    </lineage>
</organism>
<sequence>MGMWGAAAEALFRTNSGKVKKYNQRWGVWVRFCKEIGVKENLEGVKRSMAAGVQFAVYVRTNKKGDHGRPIKASGIREYLGDLSNIFSYLGQPPPFSPGNCFTDRYYPAINDMLALMAKDDSPVVHKTPMNKDVLLKVIEMGGRYEDAKNLKAKVEVQRAAIVELACATGLRGGEVVNGEGDKWRREKRDTRLQLRNLNLLDENEDYLVKEGLLLGRPTLSAGSPEASGDFDTYKFLEQRACYVELVFDFQKNGNDGQEVVFPMNEKYFEEDGLKVCAVKAAVRIVSLMIVGGATPDTLIAITCHKDEADRVCMKKIAATSYVKAMKDAGVKMGEKCIQQPSLLSAHSPRITFVMIQIEEGRNWAYIKQQGRWKSEAIYSYVVGRRLGFVKPINGTFGALTLKKNAPSPSKPISGKRKARDISKNTDSEEVITDMTQAVEAEEEATDAEEGEKFEVESFEGWRIRSDGTVRILVNFMNYKNPEWTDALILQQDMAHYLAVYLRENLPTVEPASWKKPQNDAYLDLLNWIEEIEGEMEEIEKEYD</sequence>
<keyword evidence="1" id="KW-0233">DNA recombination</keyword>
<dbReference type="InterPro" id="IPR011010">
    <property type="entry name" value="DNA_brk_join_enz"/>
</dbReference>
<evidence type="ECO:0000256" key="1">
    <source>
        <dbReference type="ARBA" id="ARBA00023172"/>
    </source>
</evidence>
<dbReference type="InterPro" id="IPR013762">
    <property type="entry name" value="Integrase-like_cat_sf"/>
</dbReference>
<accession>A0A9W7G321</accession>
<dbReference type="EMBL" id="BRYA01000004">
    <property type="protein sequence ID" value="GMI30918.1"/>
    <property type="molecule type" value="Genomic_DNA"/>
</dbReference>
<dbReference type="Gene3D" id="1.10.443.10">
    <property type="entry name" value="Intergrase catalytic core"/>
    <property type="match status" value="1"/>
</dbReference>
<dbReference type="AlphaFoldDB" id="A0A9W7G321"/>
<comment type="caution">
    <text evidence="2">The sequence shown here is derived from an EMBL/GenBank/DDBJ whole genome shotgun (WGS) entry which is preliminary data.</text>
</comment>
<reference evidence="3" key="1">
    <citation type="journal article" date="2023" name="Commun. Biol.">
        <title>Genome analysis of Parmales, the sister group of diatoms, reveals the evolutionary specialization of diatoms from phago-mixotrophs to photoautotrophs.</title>
        <authorList>
            <person name="Ban H."/>
            <person name="Sato S."/>
            <person name="Yoshikawa S."/>
            <person name="Yamada K."/>
            <person name="Nakamura Y."/>
            <person name="Ichinomiya M."/>
            <person name="Sato N."/>
            <person name="Blanc-Mathieu R."/>
            <person name="Endo H."/>
            <person name="Kuwata A."/>
            <person name="Ogata H."/>
        </authorList>
    </citation>
    <scope>NUCLEOTIDE SEQUENCE [LARGE SCALE GENOMIC DNA]</scope>
</reference>
<dbReference type="GO" id="GO:0015074">
    <property type="term" value="P:DNA integration"/>
    <property type="evidence" value="ECO:0007669"/>
    <property type="project" value="InterPro"/>
</dbReference>
<proteinExistence type="predicted"/>